<protein>
    <submittedName>
        <fullName evidence="2">Uncharacterized protein</fullName>
    </submittedName>
</protein>
<comment type="caution">
    <text evidence="2">The sequence shown here is derived from an EMBL/GenBank/DDBJ whole genome shotgun (WGS) entry which is preliminary data.</text>
</comment>
<accession>A0AAD7K2Z4</accession>
<evidence type="ECO:0000256" key="1">
    <source>
        <dbReference type="SAM" id="MobiDB-lite"/>
    </source>
</evidence>
<feature type="region of interest" description="Disordered" evidence="1">
    <location>
        <begin position="63"/>
        <end position="148"/>
    </location>
</feature>
<sequence>MRGQAGNRVFTRAHVYARLCLTDTASLDYLPAPLDLPAMPSFISVASLFFTKWWKGCRTPLAHGDSNTESSDPGNRSIAPPSSTQDPDQYYRPRRLWTPYDSPHPSPPPYSEIAQSASDPGGTGTTSQNPPVHFPGHQSSINACPTQATIHPDDNLLTHRGNVYPAEEVDPFLASSQDLYTRIRDNPQLLSIFGVAIVFHDPPSVLQISRVLGLRWADITAALKPVSSYLDTFVSVVDHSSEVKLRSNVKNLLLRRAGSLWIDAEKYHSLVARWCLVGKKALDARDITYRAEFWAYHVCNSDPSPEIYDALRGSNMPLDPLSRLKLAEIIYWLEENQGPSDLLMAYRMQHSKPPEQVNIMGGMLSMFFWLVSNRKLFIALIFFPQMYR</sequence>
<feature type="compositionally biased region" description="Polar residues" evidence="1">
    <location>
        <begin position="137"/>
        <end position="148"/>
    </location>
</feature>
<name>A0AAD7K2Z4_9AGAR</name>
<feature type="compositionally biased region" description="Polar residues" evidence="1">
    <location>
        <begin position="65"/>
        <end position="87"/>
    </location>
</feature>
<evidence type="ECO:0000313" key="3">
    <source>
        <dbReference type="Proteomes" id="UP001215598"/>
    </source>
</evidence>
<proteinExistence type="predicted"/>
<keyword evidence="3" id="KW-1185">Reference proteome</keyword>
<dbReference type="Proteomes" id="UP001215598">
    <property type="component" value="Unassembled WGS sequence"/>
</dbReference>
<dbReference type="EMBL" id="JARKIB010000008">
    <property type="protein sequence ID" value="KAJ7777078.1"/>
    <property type="molecule type" value="Genomic_DNA"/>
</dbReference>
<organism evidence="2 3">
    <name type="scientific">Mycena metata</name>
    <dbReference type="NCBI Taxonomy" id="1033252"/>
    <lineage>
        <taxon>Eukaryota</taxon>
        <taxon>Fungi</taxon>
        <taxon>Dikarya</taxon>
        <taxon>Basidiomycota</taxon>
        <taxon>Agaricomycotina</taxon>
        <taxon>Agaricomycetes</taxon>
        <taxon>Agaricomycetidae</taxon>
        <taxon>Agaricales</taxon>
        <taxon>Marasmiineae</taxon>
        <taxon>Mycenaceae</taxon>
        <taxon>Mycena</taxon>
    </lineage>
</organism>
<gene>
    <name evidence="2" type="ORF">B0H16DRAFT_947648</name>
</gene>
<evidence type="ECO:0000313" key="2">
    <source>
        <dbReference type="EMBL" id="KAJ7777078.1"/>
    </source>
</evidence>
<dbReference type="AlphaFoldDB" id="A0AAD7K2Z4"/>
<reference evidence="2" key="1">
    <citation type="submission" date="2023-03" db="EMBL/GenBank/DDBJ databases">
        <title>Massive genome expansion in bonnet fungi (Mycena s.s.) driven by repeated elements and novel gene families across ecological guilds.</title>
        <authorList>
            <consortium name="Lawrence Berkeley National Laboratory"/>
            <person name="Harder C.B."/>
            <person name="Miyauchi S."/>
            <person name="Viragh M."/>
            <person name="Kuo A."/>
            <person name="Thoen E."/>
            <person name="Andreopoulos B."/>
            <person name="Lu D."/>
            <person name="Skrede I."/>
            <person name="Drula E."/>
            <person name="Henrissat B."/>
            <person name="Morin E."/>
            <person name="Kohler A."/>
            <person name="Barry K."/>
            <person name="LaButti K."/>
            <person name="Morin E."/>
            <person name="Salamov A."/>
            <person name="Lipzen A."/>
            <person name="Mereny Z."/>
            <person name="Hegedus B."/>
            <person name="Baldrian P."/>
            <person name="Stursova M."/>
            <person name="Weitz H."/>
            <person name="Taylor A."/>
            <person name="Grigoriev I.V."/>
            <person name="Nagy L.G."/>
            <person name="Martin F."/>
            <person name="Kauserud H."/>
        </authorList>
    </citation>
    <scope>NUCLEOTIDE SEQUENCE</scope>
    <source>
        <strain evidence="2">CBHHK182m</strain>
    </source>
</reference>